<feature type="compositionally biased region" description="Gly residues" evidence="3">
    <location>
        <begin position="948"/>
        <end position="957"/>
    </location>
</feature>
<feature type="region of interest" description="Disordered" evidence="3">
    <location>
        <begin position="566"/>
        <end position="609"/>
    </location>
</feature>
<feature type="compositionally biased region" description="Low complexity" evidence="3">
    <location>
        <begin position="1054"/>
        <end position="1094"/>
    </location>
</feature>
<dbReference type="SUPFAM" id="SSF48366">
    <property type="entry name" value="Ras GEF"/>
    <property type="match status" value="2"/>
</dbReference>
<feature type="compositionally biased region" description="Basic and acidic residues" evidence="3">
    <location>
        <begin position="1220"/>
        <end position="1243"/>
    </location>
</feature>
<evidence type="ECO:0000259" key="4">
    <source>
        <dbReference type="PROSITE" id="PS50009"/>
    </source>
</evidence>
<dbReference type="GO" id="GO:0007264">
    <property type="term" value="P:small GTPase-mediated signal transduction"/>
    <property type="evidence" value="ECO:0007669"/>
    <property type="project" value="InterPro"/>
</dbReference>
<feature type="compositionally biased region" description="Low complexity" evidence="3">
    <location>
        <begin position="1252"/>
        <end position="1263"/>
    </location>
</feature>
<feature type="compositionally biased region" description="Polar residues" evidence="3">
    <location>
        <begin position="150"/>
        <end position="159"/>
    </location>
</feature>
<dbReference type="PANTHER" id="PTHR23113">
    <property type="entry name" value="GUANINE NUCLEOTIDE EXCHANGE FACTOR"/>
    <property type="match status" value="1"/>
</dbReference>
<dbReference type="PROSITE" id="PS50009">
    <property type="entry name" value="RASGEF_CAT"/>
    <property type="match status" value="1"/>
</dbReference>
<feature type="compositionally biased region" description="Pro residues" evidence="3">
    <location>
        <begin position="649"/>
        <end position="659"/>
    </location>
</feature>
<dbReference type="Gene3D" id="1.10.840.10">
    <property type="entry name" value="Ras guanine-nucleotide exchange factors catalytic domain"/>
    <property type="match status" value="2"/>
</dbReference>
<feature type="region of interest" description="Disordered" evidence="3">
    <location>
        <begin position="505"/>
        <end position="547"/>
    </location>
</feature>
<dbReference type="Pfam" id="PF00617">
    <property type="entry name" value="RasGEF"/>
    <property type="match status" value="2"/>
</dbReference>
<feature type="compositionally biased region" description="Acidic residues" evidence="3">
    <location>
        <begin position="352"/>
        <end position="363"/>
    </location>
</feature>
<feature type="compositionally biased region" description="Low complexity" evidence="3">
    <location>
        <begin position="583"/>
        <end position="593"/>
    </location>
</feature>
<dbReference type="InterPro" id="IPR001895">
    <property type="entry name" value="RASGEF_cat_dom"/>
</dbReference>
<name>A0A4P9XDK3_9FUNG</name>
<dbReference type="InterPro" id="IPR036964">
    <property type="entry name" value="RASGEF_cat_dom_sf"/>
</dbReference>
<evidence type="ECO:0000256" key="2">
    <source>
        <dbReference type="PROSITE-ProRule" id="PRU00168"/>
    </source>
</evidence>
<dbReference type="STRING" id="1555241.A0A4P9XDK3"/>
<evidence type="ECO:0000256" key="1">
    <source>
        <dbReference type="ARBA" id="ARBA00022658"/>
    </source>
</evidence>
<feature type="compositionally biased region" description="Basic and acidic residues" evidence="3">
    <location>
        <begin position="131"/>
        <end position="141"/>
    </location>
</feature>
<protein>
    <recommendedName>
        <fullName evidence="4">Ras-GEF domain-containing protein</fullName>
    </recommendedName>
</protein>
<feature type="compositionally biased region" description="Basic and acidic residues" evidence="3">
    <location>
        <begin position="1275"/>
        <end position="1286"/>
    </location>
</feature>
<dbReference type="Proteomes" id="UP000274922">
    <property type="component" value="Unassembled WGS sequence"/>
</dbReference>
<feature type="region of interest" description="Disordered" evidence="3">
    <location>
        <begin position="352"/>
        <end position="381"/>
    </location>
</feature>
<feature type="region of interest" description="Disordered" evidence="3">
    <location>
        <begin position="1050"/>
        <end position="1103"/>
    </location>
</feature>
<keyword evidence="6" id="KW-1185">Reference proteome</keyword>
<feature type="compositionally biased region" description="Gly residues" evidence="3">
    <location>
        <begin position="965"/>
        <end position="986"/>
    </location>
</feature>
<feature type="compositionally biased region" description="Pro residues" evidence="3">
    <location>
        <begin position="164"/>
        <end position="174"/>
    </location>
</feature>
<dbReference type="OrthoDB" id="28357at2759"/>
<accession>A0A4P9XDK3</accession>
<feature type="region of interest" description="Disordered" evidence="3">
    <location>
        <begin position="641"/>
        <end position="663"/>
    </location>
</feature>
<evidence type="ECO:0000313" key="6">
    <source>
        <dbReference type="Proteomes" id="UP000274922"/>
    </source>
</evidence>
<gene>
    <name evidence="5" type="ORF">CXG81DRAFT_23854</name>
</gene>
<dbReference type="InterPro" id="IPR023578">
    <property type="entry name" value="Ras_GEF_dom_sf"/>
</dbReference>
<reference evidence="6" key="1">
    <citation type="journal article" date="2018" name="Nat. Microbiol.">
        <title>Leveraging single-cell genomics to expand the fungal tree of life.</title>
        <authorList>
            <person name="Ahrendt S.R."/>
            <person name="Quandt C.A."/>
            <person name="Ciobanu D."/>
            <person name="Clum A."/>
            <person name="Salamov A."/>
            <person name="Andreopoulos B."/>
            <person name="Cheng J.F."/>
            <person name="Woyke T."/>
            <person name="Pelin A."/>
            <person name="Henrissat B."/>
            <person name="Reynolds N.K."/>
            <person name="Benny G.L."/>
            <person name="Smith M.E."/>
            <person name="James T.Y."/>
            <person name="Grigoriev I.V."/>
        </authorList>
    </citation>
    <scope>NUCLEOTIDE SEQUENCE [LARGE SCALE GENOMIC DNA]</scope>
    <source>
        <strain evidence="6">ATCC 52028</strain>
    </source>
</reference>
<organism evidence="5 6">
    <name type="scientific">Caulochytrium protostelioides</name>
    <dbReference type="NCBI Taxonomy" id="1555241"/>
    <lineage>
        <taxon>Eukaryota</taxon>
        <taxon>Fungi</taxon>
        <taxon>Fungi incertae sedis</taxon>
        <taxon>Chytridiomycota</taxon>
        <taxon>Chytridiomycota incertae sedis</taxon>
        <taxon>Chytridiomycetes</taxon>
        <taxon>Caulochytriales</taxon>
        <taxon>Caulochytriaceae</taxon>
        <taxon>Caulochytrium</taxon>
    </lineage>
</organism>
<dbReference type="GO" id="GO:0005085">
    <property type="term" value="F:guanyl-nucleotide exchange factor activity"/>
    <property type="evidence" value="ECO:0007669"/>
    <property type="project" value="UniProtKB-KW"/>
</dbReference>
<sequence length="1286" mass="130895">MVALVLTSRGRGLWMDLRSGRLSRTMPDAVGPVVGGLLAEGDVDAADADGATYTFDVHDTDDAFAPYLSGHGDDDASQNDAARIVADAPQTLEKDARPLTQAPSKRPLSLDALLGTEEAAVTSPMHLPSMTKEKGKLRESEELVAPASLPSATTTQTSLSDVPSPSPFASPVPLMPAPAAPKPAASVDPRLAPLIEQYLASHPVTTAPSYATFARMHSATSTGVRRAAHTLAPAGPECAAARDRPTLAEATPTPAGPSATMPAPASAAGGAAAAAAATVVPDPLHPTLDALLDRLTSFPPPHGAPAAALPSDPDFAALFLLHRALGEADATDLDGDVRIDADADADADVDAVGEMQGDGDGDGNADQQTNDIDGDRGSRPLTADEHDVAMAMAAPFVAPLPTLTHLRVCQLLLQWLRNFWDDFRPLRMRVLLALFWTRLYPPTPPANSAAGARLSPRDPYVAIRHQIAPYVLGAVPIPHRSDLFGLDWARPAALLRRDPTHPAYTITAPSSGRSRSWMLGTSDGVPASCAGAPSASSPSTPSDPDTQAQQLIAAWCAEEMEALPGVPDFSDPAFAPPPPPPSSDSDSAADNPSPSVPSPPLSLAEQENGVSQETVVRAYLAQWYTVRAECLRASAAAAARQASQAHAADPPPPPPPKPTASPVLASATAPARLPLYTQLLLPHPNGAGLPPLAPEQHTQFLAALLNMDPSAVAESMTRLELRLFAAIRPRDLLWHLWSGAGHGRHYIPPPPLGTAATATTPPQPPLPHSRHPRIAASIAHFNRLSAFATRLVLTPSTPKQRAKVLAFLMRVCEGLVGDPHHPHGPLDAAAGEVRNFNSVMAVLSGMHAAAVLRLRHTLAILQQRVWVATASGSSGGGGGGSGSHSAGGGVGSAGAGGASGNAASGLGAPGSAGNSGSASGAQSASGGLEGGGGGLSGGMTGDHPSTGTGPGASGGLPGNSAAVSGGSGGSSGGGGAGGGGGGGGGNATSVLTSTTADRWRRLEGLMSSERSFRRLRAAVRAAGATCLPYLGVILRDVLYLDEANRDCMIETPETSSTTGGMTSSTSRQNLAGPAAAEGASPSPSASTPTSAPASIDGATAPSAGPRRKVLNLPKFLLLGDTLLMLGSFQTACGMAIAGADLSASSLASLLGGIGTGTGHPVTSLGRGPSWPHPFALPGLPNPVASSAAPTSDAAALDAHLAAWMQRLTPWTDEEAYARSLELEPRESREPRHETRDTRGGDSQHHHHHHHSSATSSGSSHGVNGMVGGGTGRDASASERARAGVEA</sequence>
<feature type="region of interest" description="Disordered" evidence="3">
    <location>
        <begin position="1220"/>
        <end position="1286"/>
    </location>
</feature>
<evidence type="ECO:0000256" key="3">
    <source>
        <dbReference type="SAM" id="MobiDB-lite"/>
    </source>
</evidence>
<dbReference type="EMBL" id="ML014121">
    <property type="protein sequence ID" value="RKP03597.1"/>
    <property type="molecule type" value="Genomic_DNA"/>
</dbReference>
<feature type="region of interest" description="Disordered" evidence="3">
    <location>
        <begin position="121"/>
        <end position="174"/>
    </location>
</feature>
<dbReference type="PANTHER" id="PTHR23113:SF99">
    <property type="entry name" value="RASGEF DOMAIN-CONTAINING PROTEIN"/>
    <property type="match status" value="1"/>
</dbReference>
<feature type="region of interest" description="Disordered" evidence="3">
    <location>
        <begin position="905"/>
        <end position="990"/>
    </location>
</feature>
<dbReference type="SMART" id="SM00147">
    <property type="entry name" value="RasGEF"/>
    <property type="match status" value="1"/>
</dbReference>
<feature type="compositionally biased region" description="Low complexity" evidence="3">
    <location>
        <begin position="526"/>
        <end position="542"/>
    </location>
</feature>
<dbReference type="InterPro" id="IPR008937">
    <property type="entry name" value="Ras-like_GEF"/>
</dbReference>
<feature type="compositionally biased region" description="Low complexity" evidence="3">
    <location>
        <begin position="905"/>
        <end position="926"/>
    </location>
</feature>
<proteinExistence type="predicted"/>
<feature type="compositionally biased region" description="Gly residues" evidence="3">
    <location>
        <begin position="927"/>
        <end position="940"/>
    </location>
</feature>
<keyword evidence="1 2" id="KW-0344">Guanine-nucleotide releasing factor</keyword>
<evidence type="ECO:0000313" key="5">
    <source>
        <dbReference type="EMBL" id="RKP03597.1"/>
    </source>
</evidence>
<feature type="domain" description="Ras-GEF" evidence="4">
    <location>
        <begin position="708"/>
        <end position="1114"/>
    </location>
</feature>